<dbReference type="RefSeq" id="WP_103960065.1">
    <property type="nucleotide sequence ID" value="NZ_FNVT01000011.1"/>
</dbReference>
<dbReference type="OrthoDB" id="3542310at2"/>
<accession>A0A1H6EKP9</accession>
<name>A0A1H6EKP9_9ACTN</name>
<keyword evidence="1" id="KW-0732">Signal</keyword>
<reference evidence="2 3" key="1">
    <citation type="submission" date="2016-10" db="EMBL/GenBank/DDBJ databases">
        <authorList>
            <person name="de Groot N.N."/>
        </authorList>
    </citation>
    <scope>NUCLEOTIDE SEQUENCE [LARGE SCALE GENOMIC DNA]</scope>
    <source>
        <strain evidence="2 3">CGMCC 4.7037</strain>
    </source>
</reference>
<evidence type="ECO:0000256" key="1">
    <source>
        <dbReference type="SAM" id="SignalP"/>
    </source>
</evidence>
<sequence length="110" mass="11306">MVLGILLPLFLLVEAPPAQAAQPVCIPEAPVCAGLDGGGFVFTIAPPPATLSVSVTVNGLPARGSLSSYRTPTYLYGLFRPSPPLVSGDRICMTLYAGGVSPGPYCDTMP</sequence>
<feature type="chain" id="PRO_5009297139" evidence="1">
    <location>
        <begin position="21"/>
        <end position="110"/>
    </location>
</feature>
<feature type="signal peptide" evidence="1">
    <location>
        <begin position="1"/>
        <end position="20"/>
    </location>
</feature>
<dbReference type="EMBL" id="FNVT01000011">
    <property type="protein sequence ID" value="SEG97933.1"/>
    <property type="molecule type" value="Genomic_DNA"/>
</dbReference>
<gene>
    <name evidence="2" type="ORF">SAMN05444920_111117</name>
</gene>
<evidence type="ECO:0000313" key="2">
    <source>
        <dbReference type="EMBL" id="SEG97933.1"/>
    </source>
</evidence>
<dbReference type="AlphaFoldDB" id="A0A1H6EKP9"/>
<evidence type="ECO:0000313" key="3">
    <source>
        <dbReference type="Proteomes" id="UP000236732"/>
    </source>
</evidence>
<organism evidence="2 3">
    <name type="scientific">Nonomuraea solani</name>
    <dbReference type="NCBI Taxonomy" id="1144553"/>
    <lineage>
        <taxon>Bacteria</taxon>
        <taxon>Bacillati</taxon>
        <taxon>Actinomycetota</taxon>
        <taxon>Actinomycetes</taxon>
        <taxon>Streptosporangiales</taxon>
        <taxon>Streptosporangiaceae</taxon>
        <taxon>Nonomuraea</taxon>
    </lineage>
</organism>
<proteinExistence type="predicted"/>
<protein>
    <submittedName>
        <fullName evidence="2">Uncharacterized protein</fullName>
    </submittedName>
</protein>
<keyword evidence="3" id="KW-1185">Reference proteome</keyword>
<dbReference type="Proteomes" id="UP000236732">
    <property type="component" value="Unassembled WGS sequence"/>
</dbReference>